<protein>
    <submittedName>
        <fullName evidence="2">Uncharacterized protein</fullName>
    </submittedName>
</protein>
<evidence type="ECO:0000256" key="1">
    <source>
        <dbReference type="SAM" id="MobiDB-lite"/>
    </source>
</evidence>
<accession>A0ABQ1SSX2</accession>
<comment type="caution">
    <text evidence="2">The sequence shown here is derived from an EMBL/GenBank/DDBJ whole genome shotgun (WGS) entry which is preliminary data.</text>
</comment>
<organism evidence="2 3">
    <name type="scientific">Pedobacter psychrotolerans</name>
    <dbReference type="NCBI Taxonomy" id="1843235"/>
    <lineage>
        <taxon>Bacteria</taxon>
        <taxon>Pseudomonadati</taxon>
        <taxon>Bacteroidota</taxon>
        <taxon>Sphingobacteriia</taxon>
        <taxon>Sphingobacteriales</taxon>
        <taxon>Sphingobacteriaceae</taxon>
        <taxon>Pedobacter</taxon>
    </lineage>
</organism>
<evidence type="ECO:0000313" key="2">
    <source>
        <dbReference type="EMBL" id="GGE53545.1"/>
    </source>
</evidence>
<name>A0ABQ1SSX2_9SPHI</name>
<dbReference type="EMBL" id="BMJO01000003">
    <property type="protein sequence ID" value="GGE53545.1"/>
    <property type="molecule type" value="Genomic_DNA"/>
</dbReference>
<keyword evidence="3" id="KW-1185">Reference proteome</keyword>
<feature type="region of interest" description="Disordered" evidence="1">
    <location>
        <begin position="1"/>
        <end position="111"/>
    </location>
</feature>
<gene>
    <name evidence="2" type="ORF">GCM10011413_19930</name>
</gene>
<sequence>MRKGRNVKLRPFFMPDHFQTKSNNAGLISMNKPLKEEQNLPIEGQDFADPKEESIKKPASHGEVANQKGSDFSALEESRMDHPPKDRDENGSNKDDVDSPKGEVDQSNGVK</sequence>
<proteinExistence type="predicted"/>
<evidence type="ECO:0000313" key="3">
    <source>
        <dbReference type="Proteomes" id="UP000622648"/>
    </source>
</evidence>
<dbReference type="Proteomes" id="UP000622648">
    <property type="component" value="Unassembled WGS sequence"/>
</dbReference>
<feature type="compositionally biased region" description="Basic and acidic residues" evidence="1">
    <location>
        <begin position="76"/>
        <end position="104"/>
    </location>
</feature>
<reference evidence="3" key="1">
    <citation type="journal article" date="2019" name="Int. J. Syst. Evol. Microbiol.">
        <title>The Global Catalogue of Microorganisms (GCM) 10K type strain sequencing project: providing services to taxonomists for standard genome sequencing and annotation.</title>
        <authorList>
            <consortium name="The Broad Institute Genomics Platform"/>
            <consortium name="The Broad Institute Genome Sequencing Center for Infectious Disease"/>
            <person name="Wu L."/>
            <person name="Ma J."/>
        </authorList>
    </citation>
    <scope>NUCLEOTIDE SEQUENCE [LARGE SCALE GENOMIC DNA]</scope>
    <source>
        <strain evidence="3">CGMCC 1.15644</strain>
    </source>
</reference>